<dbReference type="VEuPathDB" id="FungiDB:PC110_g7231"/>
<keyword evidence="2" id="KW-1185">Reference proteome</keyword>
<accession>A0A329SIF5</accession>
<name>A0A329SIF5_9STRA</name>
<dbReference type="Proteomes" id="UP000251314">
    <property type="component" value="Unassembled WGS sequence"/>
</dbReference>
<evidence type="ECO:0000313" key="1">
    <source>
        <dbReference type="EMBL" id="RAW36519.1"/>
    </source>
</evidence>
<proteinExistence type="predicted"/>
<dbReference type="EMBL" id="MJFZ01000137">
    <property type="protein sequence ID" value="RAW36519.1"/>
    <property type="molecule type" value="Genomic_DNA"/>
</dbReference>
<dbReference type="AlphaFoldDB" id="A0A329SIF5"/>
<comment type="caution">
    <text evidence="1">The sequence shown here is derived from an EMBL/GenBank/DDBJ whole genome shotgun (WGS) entry which is preliminary data.</text>
</comment>
<gene>
    <name evidence="1" type="ORF">PC110_g7231</name>
</gene>
<evidence type="ECO:0000313" key="2">
    <source>
        <dbReference type="Proteomes" id="UP000251314"/>
    </source>
</evidence>
<organism evidence="1 2">
    <name type="scientific">Phytophthora cactorum</name>
    <dbReference type="NCBI Taxonomy" id="29920"/>
    <lineage>
        <taxon>Eukaryota</taxon>
        <taxon>Sar</taxon>
        <taxon>Stramenopiles</taxon>
        <taxon>Oomycota</taxon>
        <taxon>Peronosporomycetes</taxon>
        <taxon>Peronosporales</taxon>
        <taxon>Peronosporaceae</taxon>
        <taxon>Phytophthora</taxon>
    </lineage>
</organism>
<reference evidence="1 2" key="1">
    <citation type="submission" date="2018-01" db="EMBL/GenBank/DDBJ databases">
        <title>Draft genome of the strawberry crown rot pathogen Phytophthora cactorum.</title>
        <authorList>
            <person name="Armitage A.D."/>
            <person name="Lysoe E."/>
            <person name="Nellist C.F."/>
            <person name="Harrison R.J."/>
            <person name="Brurberg M.B."/>
        </authorList>
    </citation>
    <scope>NUCLEOTIDE SEQUENCE [LARGE SCALE GENOMIC DNA]</scope>
    <source>
        <strain evidence="1 2">10300</strain>
    </source>
</reference>
<sequence>MVSSAVRFCLALALYIIPQVIVLAASPAPTHKCVFTDNRLTDITCAP</sequence>
<protein>
    <submittedName>
        <fullName evidence="1">Uncharacterized protein</fullName>
    </submittedName>
</protein>